<dbReference type="InterPro" id="IPR038973">
    <property type="entry name" value="MutL/Mlh/Pms-like"/>
</dbReference>
<keyword evidence="8" id="KW-0614">Plasmid</keyword>
<geneLocation type="plasmid" evidence="8 9">
    <name>pMM35_01</name>
</geneLocation>
<dbReference type="InterPro" id="IPR014790">
    <property type="entry name" value="MutL_C"/>
</dbReference>
<dbReference type="InterPro" id="IPR042120">
    <property type="entry name" value="MutL_C_dimsub"/>
</dbReference>
<keyword evidence="9" id="KW-1185">Reference proteome</keyword>
<dbReference type="HAMAP" id="MF_00149">
    <property type="entry name" value="DNA_mis_repair"/>
    <property type="match status" value="1"/>
</dbReference>
<dbReference type="PANTHER" id="PTHR10073:SF12">
    <property type="entry name" value="DNA MISMATCH REPAIR PROTEIN MLH1"/>
    <property type="match status" value="1"/>
</dbReference>
<dbReference type="InterPro" id="IPR037198">
    <property type="entry name" value="MutL_C_sf"/>
</dbReference>
<gene>
    <name evidence="4 8" type="primary">mutL</name>
    <name evidence="8" type="ORF">MM35RIKEN_17000</name>
</gene>
<dbReference type="AlphaFoldDB" id="A0A810PSH3"/>
<dbReference type="SMART" id="SM00853">
    <property type="entry name" value="MutL_C"/>
    <property type="match status" value="1"/>
</dbReference>
<dbReference type="PROSITE" id="PS00058">
    <property type="entry name" value="DNA_MISMATCH_REPAIR_1"/>
    <property type="match status" value="1"/>
</dbReference>
<feature type="domain" description="MutL C-terminal dimerisation" evidence="6">
    <location>
        <begin position="457"/>
        <end position="597"/>
    </location>
</feature>
<proteinExistence type="inferred from homology"/>
<evidence type="ECO:0000256" key="5">
    <source>
        <dbReference type="SAM" id="MobiDB-lite"/>
    </source>
</evidence>
<dbReference type="SUPFAM" id="SSF118116">
    <property type="entry name" value="DNA mismatch repair protein MutL"/>
    <property type="match status" value="1"/>
</dbReference>
<dbReference type="GO" id="GO:0032300">
    <property type="term" value="C:mismatch repair complex"/>
    <property type="evidence" value="ECO:0007669"/>
    <property type="project" value="InterPro"/>
</dbReference>
<dbReference type="KEGG" id="vfa:MM35RIKEN_17000"/>
<feature type="compositionally biased region" description="Low complexity" evidence="5">
    <location>
        <begin position="407"/>
        <end position="419"/>
    </location>
</feature>
<dbReference type="Proteomes" id="UP000681343">
    <property type="component" value="Plasmid pMM35_01"/>
</dbReference>
<dbReference type="Gene3D" id="3.30.1370.100">
    <property type="entry name" value="MutL, C-terminal domain, regulatory subdomain"/>
    <property type="match status" value="1"/>
</dbReference>
<dbReference type="InterPro" id="IPR042121">
    <property type="entry name" value="MutL_C_regsub"/>
</dbReference>
<feature type="compositionally biased region" description="Pro residues" evidence="5">
    <location>
        <begin position="420"/>
        <end position="433"/>
    </location>
</feature>
<reference evidence="8" key="1">
    <citation type="submission" date="2020-09" db="EMBL/GenBank/DDBJ databases">
        <title>New species isolated from human feces.</title>
        <authorList>
            <person name="Kitahara M."/>
            <person name="Shigeno Y."/>
            <person name="Shime M."/>
            <person name="Matsumoto Y."/>
            <person name="Nakamura S."/>
            <person name="Motooka D."/>
            <person name="Fukuoka S."/>
            <person name="Nishikawa H."/>
            <person name="Benno Y."/>
        </authorList>
    </citation>
    <scope>NUCLEOTIDE SEQUENCE</scope>
    <source>
        <strain evidence="8">MM35</strain>
        <plasmid evidence="8">pMM35_01</plasmid>
    </source>
</reference>
<evidence type="ECO:0000313" key="9">
    <source>
        <dbReference type="Proteomes" id="UP000681343"/>
    </source>
</evidence>
<dbReference type="Pfam" id="PF01119">
    <property type="entry name" value="DNA_mis_repair"/>
    <property type="match status" value="1"/>
</dbReference>
<feature type="domain" description="DNA mismatch repair protein S5" evidence="7">
    <location>
        <begin position="209"/>
        <end position="327"/>
    </location>
</feature>
<dbReference type="EMBL" id="AP023416">
    <property type="protein sequence ID" value="BCK79508.1"/>
    <property type="molecule type" value="Genomic_DNA"/>
</dbReference>
<accession>A0A810PSH3</accession>
<dbReference type="InterPro" id="IPR036890">
    <property type="entry name" value="HATPase_C_sf"/>
</dbReference>
<comment type="function">
    <text evidence="4">This protein is involved in the repair of mismatches in DNA. It is required for dam-dependent methyl-directed DNA mismatch repair. May act as a 'molecular matchmaker', a protein that promotes the formation of a stable complex between two or more DNA-binding proteins in an ATP-dependent manner without itself being part of a final effector complex.</text>
</comment>
<dbReference type="PANTHER" id="PTHR10073">
    <property type="entry name" value="DNA MISMATCH REPAIR PROTEIN MLH, PMS, MUTL"/>
    <property type="match status" value="1"/>
</dbReference>
<dbReference type="InterPro" id="IPR020568">
    <property type="entry name" value="Ribosomal_Su5_D2-typ_SF"/>
</dbReference>
<dbReference type="CDD" id="cd00782">
    <property type="entry name" value="MutL_Trans"/>
    <property type="match status" value="1"/>
</dbReference>
<feature type="compositionally biased region" description="Basic and acidic residues" evidence="5">
    <location>
        <begin position="349"/>
        <end position="363"/>
    </location>
</feature>
<dbReference type="GO" id="GO:0016887">
    <property type="term" value="F:ATP hydrolysis activity"/>
    <property type="evidence" value="ECO:0007669"/>
    <property type="project" value="InterPro"/>
</dbReference>
<evidence type="ECO:0000259" key="6">
    <source>
        <dbReference type="SMART" id="SM00853"/>
    </source>
</evidence>
<dbReference type="Pfam" id="PF13589">
    <property type="entry name" value="HATPase_c_3"/>
    <property type="match status" value="1"/>
</dbReference>
<organism evidence="8 9">
    <name type="scientific">Vescimonas fastidiosa</name>
    <dbReference type="NCBI Taxonomy" id="2714353"/>
    <lineage>
        <taxon>Bacteria</taxon>
        <taxon>Bacillati</taxon>
        <taxon>Bacillota</taxon>
        <taxon>Clostridia</taxon>
        <taxon>Eubacteriales</taxon>
        <taxon>Oscillospiraceae</taxon>
        <taxon>Vescimonas</taxon>
    </lineage>
</organism>
<evidence type="ECO:0000259" key="7">
    <source>
        <dbReference type="SMART" id="SM01340"/>
    </source>
</evidence>
<comment type="similarity">
    <text evidence="1 4">Belongs to the DNA mismatch repair MutL/HexB family.</text>
</comment>
<dbReference type="SUPFAM" id="SSF55874">
    <property type="entry name" value="ATPase domain of HSP90 chaperone/DNA topoisomerase II/histidine kinase"/>
    <property type="match status" value="1"/>
</dbReference>
<dbReference type="RefSeq" id="WP_212821134.1">
    <property type="nucleotide sequence ID" value="NZ_AP023416.1"/>
</dbReference>
<dbReference type="Gene3D" id="3.30.565.10">
    <property type="entry name" value="Histidine kinase-like ATPase, C-terminal domain"/>
    <property type="match status" value="1"/>
</dbReference>
<dbReference type="FunFam" id="3.30.565.10:FF:000003">
    <property type="entry name" value="DNA mismatch repair endonuclease MutL"/>
    <property type="match status" value="1"/>
</dbReference>
<keyword evidence="3 4" id="KW-0234">DNA repair</keyword>
<dbReference type="Gene3D" id="3.30.230.10">
    <property type="match status" value="1"/>
</dbReference>
<keyword evidence="2 4" id="KW-0227">DNA damage</keyword>
<evidence type="ECO:0000256" key="2">
    <source>
        <dbReference type="ARBA" id="ARBA00022763"/>
    </source>
</evidence>
<dbReference type="GO" id="GO:0006298">
    <property type="term" value="P:mismatch repair"/>
    <property type="evidence" value="ECO:0007669"/>
    <property type="project" value="UniProtKB-UniRule"/>
</dbReference>
<evidence type="ECO:0000256" key="4">
    <source>
        <dbReference type="HAMAP-Rule" id="MF_00149"/>
    </source>
</evidence>
<evidence type="ECO:0000313" key="8">
    <source>
        <dbReference type="EMBL" id="BCK79508.1"/>
    </source>
</evidence>
<dbReference type="GO" id="GO:0140664">
    <property type="term" value="F:ATP-dependent DNA damage sensor activity"/>
    <property type="evidence" value="ECO:0007669"/>
    <property type="project" value="InterPro"/>
</dbReference>
<dbReference type="Pfam" id="PF08676">
    <property type="entry name" value="MutL_C"/>
    <property type="match status" value="1"/>
</dbReference>
<dbReference type="CDD" id="cd16926">
    <property type="entry name" value="HATPase_MutL-MLH-PMS-like"/>
    <property type="match status" value="1"/>
</dbReference>
<dbReference type="InterPro" id="IPR013507">
    <property type="entry name" value="DNA_mismatch_S5_2-like"/>
</dbReference>
<dbReference type="InterPro" id="IPR014762">
    <property type="entry name" value="DNA_mismatch_repair_CS"/>
</dbReference>
<dbReference type="NCBIfam" id="TIGR00585">
    <property type="entry name" value="mutl"/>
    <property type="match status" value="1"/>
</dbReference>
<dbReference type="GO" id="GO:0005524">
    <property type="term" value="F:ATP binding"/>
    <property type="evidence" value="ECO:0007669"/>
    <property type="project" value="InterPro"/>
</dbReference>
<dbReference type="InterPro" id="IPR002099">
    <property type="entry name" value="MutL/Mlh/PMS"/>
</dbReference>
<dbReference type="InterPro" id="IPR020667">
    <property type="entry name" value="DNA_mismatch_repair_MutL"/>
</dbReference>
<dbReference type="SUPFAM" id="SSF54211">
    <property type="entry name" value="Ribosomal protein S5 domain 2-like"/>
    <property type="match status" value="1"/>
</dbReference>
<name>A0A810PSH3_9FIRM</name>
<dbReference type="SMART" id="SM01340">
    <property type="entry name" value="DNA_mis_repair"/>
    <property type="match status" value="1"/>
</dbReference>
<dbReference type="GO" id="GO:0030983">
    <property type="term" value="F:mismatched DNA binding"/>
    <property type="evidence" value="ECO:0007669"/>
    <property type="project" value="InterPro"/>
</dbReference>
<feature type="region of interest" description="Disordered" evidence="5">
    <location>
        <begin position="349"/>
        <end position="437"/>
    </location>
</feature>
<evidence type="ECO:0000256" key="3">
    <source>
        <dbReference type="ARBA" id="ARBA00023204"/>
    </source>
</evidence>
<sequence length="639" mass="68914">MPTIQCLDPHIADLIAAGEVVERPASVAKELLENALDAGASAISVEVQHGGLTYLRITDNGCGIAPGQLPTAFLRHATSKLRRAEDLAAIGTLGFRGEALAAIAAVSRVDIFSRERGADRGASLHLEGGVPGEVTETGCPEGTTICVRDLFFNTPARMKFMKKDSAEGTAVTGVVTHLALSHPEVSVKLIRDGVEVLHTPGDGQLRSAVYAALGRDFALGLLPVSGCGGDISVEGFVTKPLNGGGTRARQLFFVNGRFVRSQLLTAALEEAYRNRLLKGKFPGCVLHITLPKSTVDVNVHPAKTVVKFQNERAVFDAVHYTVKDLLTAGETPAPKPVQQTFYRSMTVQEYKERQTPPPAEKRPLGSYGSAPAVHPDAKLPLRDSVSPPAPAAPEPREEPRPAPMPAAPATFPAAEKPVPAKAPVPEAPIPETPVPRRNTIDLPLQQTLTDHPAPWRLVGEALDTYIICQDESENLWLIDKHAAHERLRFNALKQRREPPMSQLLLQPLAVDLEADAYDAALASLPLLEEFGFSCEDFGAGTLLVREVPSDIRPEDAAATLEELAEDLRLGRADPDAARDSLLQTMACKSAIKAGMHTSPAELRALVDRVQSGEIQYCPHGRPVAVKLTRYEIEKMFKRA</sequence>
<dbReference type="InterPro" id="IPR014721">
    <property type="entry name" value="Ribsml_uS5_D2-typ_fold_subgr"/>
</dbReference>
<dbReference type="Gene3D" id="3.30.1540.20">
    <property type="entry name" value="MutL, C-terminal domain, dimerisation subdomain"/>
    <property type="match status" value="1"/>
</dbReference>
<evidence type="ECO:0000256" key="1">
    <source>
        <dbReference type="ARBA" id="ARBA00006082"/>
    </source>
</evidence>
<protein>
    <recommendedName>
        <fullName evidence="4">DNA mismatch repair protein MutL</fullName>
    </recommendedName>
</protein>